<gene>
    <name evidence="2" type="ORF">RND81_03G109600</name>
</gene>
<protein>
    <recommendedName>
        <fullName evidence="1">Retrovirus-related Pol polyprotein from transposon TNT 1-94-like beta-barrel domain-containing protein</fullName>
    </recommendedName>
</protein>
<evidence type="ECO:0000259" key="1">
    <source>
        <dbReference type="Pfam" id="PF22936"/>
    </source>
</evidence>
<reference evidence="2" key="1">
    <citation type="submission" date="2024-03" db="EMBL/GenBank/DDBJ databases">
        <title>WGS assembly of Saponaria officinalis var. Norfolk2.</title>
        <authorList>
            <person name="Jenkins J."/>
            <person name="Shu S."/>
            <person name="Grimwood J."/>
            <person name="Barry K."/>
            <person name="Goodstein D."/>
            <person name="Schmutz J."/>
            <person name="Leebens-Mack J."/>
            <person name="Osbourn A."/>
        </authorList>
    </citation>
    <scope>NUCLEOTIDE SEQUENCE [LARGE SCALE GENOMIC DNA]</scope>
    <source>
        <strain evidence="2">JIC</strain>
    </source>
</reference>
<sequence>MTKNSSIFCKLDTSVQTPVRLGNGEFVTSKGKGTIVVSTKKGTKYIKDVLLVPDLAENLLSVAQMIKNGYSLLFENNHCTIYDPENKEIAKVVMQDKSFFLKWNYGEESSNRAHAVETWL</sequence>
<name>A0AAW1M4H3_SAPOF</name>
<dbReference type="AlphaFoldDB" id="A0AAW1M4H3"/>
<comment type="caution">
    <text evidence="2">The sequence shown here is derived from an EMBL/GenBank/DDBJ whole genome shotgun (WGS) entry which is preliminary data.</text>
</comment>
<dbReference type="Pfam" id="PF22936">
    <property type="entry name" value="Pol_BBD"/>
    <property type="match status" value="1"/>
</dbReference>
<dbReference type="Proteomes" id="UP001443914">
    <property type="component" value="Unassembled WGS sequence"/>
</dbReference>
<evidence type="ECO:0000313" key="2">
    <source>
        <dbReference type="EMBL" id="KAK9741486.1"/>
    </source>
</evidence>
<feature type="domain" description="Retrovirus-related Pol polyprotein from transposon TNT 1-94-like beta-barrel" evidence="1">
    <location>
        <begin position="1"/>
        <end position="70"/>
    </location>
</feature>
<organism evidence="2 3">
    <name type="scientific">Saponaria officinalis</name>
    <name type="common">Common soapwort</name>
    <name type="synonym">Lychnis saponaria</name>
    <dbReference type="NCBI Taxonomy" id="3572"/>
    <lineage>
        <taxon>Eukaryota</taxon>
        <taxon>Viridiplantae</taxon>
        <taxon>Streptophyta</taxon>
        <taxon>Embryophyta</taxon>
        <taxon>Tracheophyta</taxon>
        <taxon>Spermatophyta</taxon>
        <taxon>Magnoliopsida</taxon>
        <taxon>eudicotyledons</taxon>
        <taxon>Gunneridae</taxon>
        <taxon>Pentapetalae</taxon>
        <taxon>Caryophyllales</taxon>
        <taxon>Caryophyllaceae</taxon>
        <taxon>Caryophylleae</taxon>
        <taxon>Saponaria</taxon>
    </lineage>
</organism>
<dbReference type="InterPro" id="IPR054722">
    <property type="entry name" value="PolX-like_BBD"/>
</dbReference>
<dbReference type="EMBL" id="JBDFQZ010000003">
    <property type="protein sequence ID" value="KAK9741486.1"/>
    <property type="molecule type" value="Genomic_DNA"/>
</dbReference>
<keyword evidence="3" id="KW-1185">Reference proteome</keyword>
<accession>A0AAW1M4H3</accession>
<evidence type="ECO:0000313" key="3">
    <source>
        <dbReference type="Proteomes" id="UP001443914"/>
    </source>
</evidence>
<proteinExistence type="predicted"/>